<evidence type="ECO:0000313" key="1">
    <source>
        <dbReference type="EMBL" id="CAR57798.1"/>
    </source>
</evidence>
<dbReference type="eggNOG" id="COG0402">
    <property type="taxonomic scope" value="Bacteria"/>
</dbReference>
<keyword evidence="1" id="KW-0614">Plasmid</keyword>
<sequence length="384" mass="41877">MHADTAVRHGASEWRAFSGDPKAIQAIRSGACWVIERATYFDSDRHIWREADIEICAGEIVGVCEPGTSHASIRRDARGLLCLPGLICASLNAESACANLYDYVRQAVASGFTTVGIFSENVAQDAQTVGAFGIRPVFYHVLRDRWVGRGHRPVTMSIGACIHGFRQTQRCTSGSRVSVFPAIGSQFGASPALLVALHEIVKDQASRLVIRLDAGGDGISDFHDAYGCSSVSLLSNLGVLDRHVMAFPVSSLNRVDWRLMNASACAIVACDAHHWNSIRRQGYSAIDRELATRLFAREQSSDWRYQNDELFDMLTWKGAQSLALDNLGKIALGQRADLLFYADSVQAVSSRGQSASDLFMRCITRSRPLAVYVNGQPVASAGHV</sequence>
<dbReference type="Proteomes" id="UP000001035">
    <property type="component" value="Plasmid pBCJ2315"/>
</dbReference>
<accession>B4EQM3</accession>
<dbReference type="HOGENOM" id="CLU_719010_0_0_4"/>
<keyword evidence="2" id="KW-1185">Reference proteome</keyword>
<dbReference type="SUPFAM" id="SSF51338">
    <property type="entry name" value="Composite domain of metallo-dependent hydrolases"/>
    <property type="match status" value="1"/>
</dbReference>
<organism evidence="1 2">
    <name type="scientific">Burkholderia cenocepacia (strain ATCC BAA-245 / DSM 16553 / LMG 16656 / NCTC 13227 / J2315 / CF5610)</name>
    <name type="common">Burkholderia cepacia (strain J2315)</name>
    <dbReference type="NCBI Taxonomy" id="216591"/>
    <lineage>
        <taxon>Bacteria</taxon>
        <taxon>Pseudomonadati</taxon>
        <taxon>Pseudomonadota</taxon>
        <taxon>Betaproteobacteria</taxon>
        <taxon>Burkholderiales</taxon>
        <taxon>Burkholderiaceae</taxon>
        <taxon>Burkholderia</taxon>
        <taxon>Burkholderia cepacia complex</taxon>
    </lineage>
</organism>
<reference evidence="1 2" key="1">
    <citation type="journal article" date="2009" name="J. Bacteriol.">
        <title>The genome of Burkholderia cenocepacia J2315, an epidemic pathogen of cystic fibrosis patients.</title>
        <authorList>
            <person name="Holden M.T."/>
            <person name="Seth-Smith H.M."/>
            <person name="Crossman L.C."/>
            <person name="Sebaihia M."/>
            <person name="Bentley S.D."/>
            <person name="Cerdeno-Tarraga A.M."/>
            <person name="Thomson N.R."/>
            <person name="Bason N."/>
            <person name="Quail M.A."/>
            <person name="Sharp S."/>
            <person name="Cherevach I."/>
            <person name="Churcher C."/>
            <person name="Goodhead I."/>
            <person name="Hauser H."/>
            <person name="Holroyd N."/>
            <person name="Mungall K."/>
            <person name="Scott P."/>
            <person name="Walker D."/>
            <person name="White B."/>
            <person name="Rose H."/>
            <person name="Iversen P."/>
            <person name="Mil-Homens D."/>
            <person name="Rocha E.P."/>
            <person name="Fialho A.M."/>
            <person name="Baldwin A."/>
            <person name="Dowson C."/>
            <person name="Barrell B.G."/>
            <person name="Govan J.R."/>
            <person name="Vandamme P."/>
            <person name="Hart C.A."/>
            <person name="Mahenthiralingam E."/>
            <person name="Parkhill J."/>
        </authorList>
    </citation>
    <scope>NUCLEOTIDE SEQUENCE [LARGE SCALE GENOMIC DNA]</scope>
    <source>
        <strain evidence="2">ATCC BAA-245 / DSM 16553 / LMG 16656 / NCTC 13227 / J2315 / CF5610</strain>
        <plasmid evidence="1">pBCJ2315</plasmid>
    </source>
</reference>
<evidence type="ECO:0000313" key="2">
    <source>
        <dbReference type="Proteomes" id="UP000001035"/>
    </source>
</evidence>
<name>B4EQM3_BURCJ</name>
<dbReference type="AlphaFoldDB" id="B4EQM3"/>
<dbReference type="KEGG" id="bcj:pBCA088"/>
<dbReference type="EMBL" id="AM747723">
    <property type="protein sequence ID" value="CAR57798.1"/>
    <property type="molecule type" value="Genomic_DNA"/>
</dbReference>
<dbReference type="GO" id="GO:0016810">
    <property type="term" value="F:hydrolase activity, acting on carbon-nitrogen (but not peptide) bonds"/>
    <property type="evidence" value="ECO:0007669"/>
    <property type="project" value="InterPro"/>
</dbReference>
<dbReference type="BioCyc" id="BCEN216591:G1G1V-7921-MONOMER"/>
<dbReference type="RefSeq" id="WP_006485696.1">
    <property type="nucleotide sequence ID" value="NC_011003.1"/>
</dbReference>
<dbReference type="InterPro" id="IPR032466">
    <property type="entry name" value="Metal_Hydrolase"/>
</dbReference>
<proteinExistence type="predicted"/>
<dbReference type="SUPFAM" id="SSF51556">
    <property type="entry name" value="Metallo-dependent hydrolases"/>
    <property type="match status" value="1"/>
</dbReference>
<geneLocation type="plasmid" evidence="1 2">
    <name>pBCJ2315</name>
</geneLocation>
<dbReference type="InterPro" id="IPR011059">
    <property type="entry name" value="Metal-dep_hydrolase_composite"/>
</dbReference>
<dbReference type="Gene3D" id="2.30.40.10">
    <property type="entry name" value="Urease, subunit C, domain 1"/>
    <property type="match status" value="1"/>
</dbReference>
<protein>
    <submittedName>
        <fullName evidence="1">Amidohydrolase family protein</fullName>
    </submittedName>
</protein>
<dbReference type="Gene3D" id="3.20.20.140">
    <property type="entry name" value="Metal-dependent hydrolases"/>
    <property type="match status" value="2"/>
</dbReference>
<gene>
    <name evidence="1" type="ORF">pBCA088</name>
</gene>